<protein>
    <submittedName>
        <fullName evidence="1">Uncharacterized protein</fullName>
    </submittedName>
</protein>
<comment type="caution">
    <text evidence="1">The sequence shown here is derived from an EMBL/GenBank/DDBJ whole genome shotgun (WGS) entry which is preliminary data.</text>
</comment>
<accession>A0A3N4PGK5</accession>
<dbReference type="Proteomes" id="UP000278351">
    <property type="component" value="Unassembled WGS sequence"/>
</dbReference>
<keyword evidence="2" id="KW-1185">Reference proteome</keyword>
<evidence type="ECO:0000313" key="2">
    <source>
        <dbReference type="Proteomes" id="UP000278351"/>
    </source>
</evidence>
<proteinExistence type="predicted"/>
<name>A0A3N4PGK5_9BACT</name>
<dbReference type="EMBL" id="RPDH01000003">
    <property type="protein sequence ID" value="RPE05659.1"/>
    <property type="molecule type" value="Genomic_DNA"/>
</dbReference>
<reference evidence="1 2" key="1">
    <citation type="submission" date="2018-11" db="EMBL/GenBank/DDBJ databases">
        <title>Chitinophaga lutea sp.nov., isolate from arsenic contaminated soil.</title>
        <authorList>
            <person name="Zong Y."/>
        </authorList>
    </citation>
    <scope>NUCLEOTIDE SEQUENCE [LARGE SCALE GENOMIC DNA]</scope>
    <source>
        <strain evidence="1 2">ZY74</strain>
    </source>
</reference>
<evidence type="ECO:0000313" key="1">
    <source>
        <dbReference type="EMBL" id="RPE05659.1"/>
    </source>
</evidence>
<gene>
    <name evidence="1" type="ORF">EGT74_25125</name>
</gene>
<organism evidence="1 2">
    <name type="scientific">Chitinophaga lutea</name>
    <dbReference type="NCBI Taxonomy" id="2488634"/>
    <lineage>
        <taxon>Bacteria</taxon>
        <taxon>Pseudomonadati</taxon>
        <taxon>Bacteroidota</taxon>
        <taxon>Chitinophagia</taxon>
        <taxon>Chitinophagales</taxon>
        <taxon>Chitinophagaceae</taxon>
        <taxon>Chitinophaga</taxon>
    </lineage>
</organism>
<dbReference type="AlphaFoldDB" id="A0A3N4PGK5"/>
<sequence length="94" mass="10717">MCNCYDDILNELQDFDPFSASQIICNVINEHIKRLSSVIKHHNEIAESAEKSMEALADGLRRLRLQAQKVVDDTRNSVIRLSPEDKDPVYTDEG</sequence>